<gene>
    <name evidence="16" type="ORF">K491DRAFT_686619</name>
</gene>
<keyword evidence="6" id="KW-0964">Secreted</keyword>
<dbReference type="EMBL" id="MU004290">
    <property type="protein sequence ID" value="KAF2662124.1"/>
    <property type="molecule type" value="Genomic_DNA"/>
</dbReference>
<comment type="similarity">
    <text evidence="3">Belongs to the peptidase M28 family. M28B subfamily.</text>
</comment>
<evidence type="ECO:0000256" key="11">
    <source>
        <dbReference type="ARBA" id="ARBA00022833"/>
    </source>
</evidence>
<reference evidence="16" key="1">
    <citation type="journal article" date="2020" name="Stud. Mycol.">
        <title>101 Dothideomycetes genomes: a test case for predicting lifestyles and emergence of pathogens.</title>
        <authorList>
            <person name="Haridas S."/>
            <person name="Albert R."/>
            <person name="Binder M."/>
            <person name="Bloem J."/>
            <person name="Labutti K."/>
            <person name="Salamov A."/>
            <person name="Andreopoulos B."/>
            <person name="Baker S."/>
            <person name="Barry K."/>
            <person name="Bills G."/>
            <person name="Bluhm B."/>
            <person name="Cannon C."/>
            <person name="Castanera R."/>
            <person name="Culley D."/>
            <person name="Daum C."/>
            <person name="Ezra D."/>
            <person name="Gonzalez J."/>
            <person name="Henrissat B."/>
            <person name="Kuo A."/>
            <person name="Liang C."/>
            <person name="Lipzen A."/>
            <person name="Lutzoni F."/>
            <person name="Magnuson J."/>
            <person name="Mondo S."/>
            <person name="Nolan M."/>
            <person name="Ohm R."/>
            <person name="Pangilinan J."/>
            <person name="Park H.-J."/>
            <person name="Ramirez L."/>
            <person name="Alfaro M."/>
            <person name="Sun H."/>
            <person name="Tritt A."/>
            <person name="Yoshinaga Y."/>
            <person name="Zwiers L.-H."/>
            <person name="Turgeon B."/>
            <person name="Goodwin S."/>
            <person name="Spatafora J."/>
            <person name="Crous P."/>
            <person name="Grigoriev I."/>
        </authorList>
    </citation>
    <scope>NUCLEOTIDE SEQUENCE</scope>
    <source>
        <strain evidence="16">CBS 122681</strain>
    </source>
</reference>
<dbReference type="AlphaFoldDB" id="A0A6A6TU24"/>
<dbReference type="InterPro" id="IPR007484">
    <property type="entry name" value="Peptidase_M28"/>
</dbReference>
<dbReference type="SUPFAM" id="SSF52025">
    <property type="entry name" value="PA domain"/>
    <property type="match status" value="1"/>
</dbReference>
<evidence type="ECO:0000313" key="17">
    <source>
        <dbReference type="Proteomes" id="UP000799324"/>
    </source>
</evidence>
<evidence type="ECO:0000256" key="7">
    <source>
        <dbReference type="ARBA" id="ARBA00022670"/>
    </source>
</evidence>
<keyword evidence="5" id="KW-0031">Aminopeptidase</keyword>
<evidence type="ECO:0000256" key="5">
    <source>
        <dbReference type="ARBA" id="ARBA00022438"/>
    </source>
</evidence>
<accession>A0A6A6TU24</accession>
<keyword evidence="9" id="KW-0732">Signal</keyword>
<evidence type="ECO:0000256" key="4">
    <source>
        <dbReference type="ARBA" id="ARBA00005957"/>
    </source>
</evidence>
<dbReference type="CDD" id="cd02130">
    <property type="entry name" value="PA_ScAPY_like"/>
    <property type="match status" value="1"/>
</dbReference>
<dbReference type="OrthoDB" id="10013407at2759"/>
<keyword evidence="11 13" id="KW-0862">Zinc</keyword>
<dbReference type="InterPro" id="IPR003137">
    <property type="entry name" value="PA_domain"/>
</dbReference>
<feature type="domain" description="Peptidase M28" evidence="15">
    <location>
        <begin position="271"/>
        <end position="478"/>
    </location>
</feature>
<dbReference type="InterPro" id="IPR046450">
    <property type="entry name" value="PA_dom_sf"/>
</dbReference>
<protein>
    <recommendedName>
        <fullName evidence="13">Peptide hydrolase</fullName>
        <ecNumber evidence="13">3.4.-.-</ecNumber>
    </recommendedName>
</protein>
<feature type="domain" description="PA" evidence="14">
    <location>
        <begin position="157"/>
        <end position="246"/>
    </location>
</feature>
<name>A0A6A6TU24_9PLEO</name>
<dbReference type="FunFam" id="3.40.630.10:FF:000054">
    <property type="entry name" value="Peptide hydrolase"/>
    <property type="match status" value="1"/>
</dbReference>
<dbReference type="Proteomes" id="UP000799324">
    <property type="component" value="Unassembled WGS sequence"/>
</dbReference>
<evidence type="ECO:0000259" key="15">
    <source>
        <dbReference type="Pfam" id="PF04389"/>
    </source>
</evidence>
<keyword evidence="17" id="KW-1185">Reference proteome</keyword>
<dbReference type="PANTHER" id="PTHR12147">
    <property type="entry name" value="METALLOPEPTIDASE M28 FAMILY MEMBER"/>
    <property type="match status" value="1"/>
</dbReference>
<organism evidence="16 17">
    <name type="scientific">Lophiostoma macrostomum CBS 122681</name>
    <dbReference type="NCBI Taxonomy" id="1314788"/>
    <lineage>
        <taxon>Eukaryota</taxon>
        <taxon>Fungi</taxon>
        <taxon>Dikarya</taxon>
        <taxon>Ascomycota</taxon>
        <taxon>Pezizomycotina</taxon>
        <taxon>Dothideomycetes</taxon>
        <taxon>Pleosporomycetidae</taxon>
        <taxon>Pleosporales</taxon>
        <taxon>Lophiostomataceae</taxon>
        <taxon>Lophiostoma</taxon>
    </lineage>
</organism>
<comment type="cofactor">
    <cofactor evidence="1">
        <name>Zn(2+)</name>
        <dbReference type="ChEBI" id="CHEBI:29105"/>
    </cofactor>
</comment>
<keyword evidence="10 13" id="KW-0378">Hydrolase</keyword>
<evidence type="ECO:0000313" key="16">
    <source>
        <dbReference type="EMBL" id="KAF2662124.1"/>
    </source>
</evidence>
<evidence type="ECO:0000256" key="8">
    <source>
        <dbReference type="ARBA" id="ARBA00022723"/>
    </source>
</evidence>
<keyword evidence="8 13" id="KW-0479">Metal-binding</keyword>
<proteinExistence type="inferred from homology"/>
<dbReference type="GO" id="GO:0006508">
    <property type="term" value="P:proteolysis"/>
    <property type="evidence" value="ECO:0007669"/>
    <property type="project" value="UniProtKB-KW"/>
</dbReference>
<comment type="subcellular location">
    <subcellularLocation>
        <location evidence="2">Secreted</location>
    </subcellularLocation>
</comment>
<evidence type="ECO:0000256" key="2">
    <source>
        <dbReference type="ARBA" id="ARBA00004613"/>
    </source>
</evidence>
<dbReference type="Pfam" id="PF02225">
    <property type="entry name" value="PA"/>
    <property type="match status" value="1"/>
</dbReference>
<evidence type="ECO:0000256" key="1">
    <source>
        <dbReference type="ARBA" id="ARBA00001947"/>
    </source>
</evidence>
<comment type="similarity">
    <text evidence="4">Belongs to the peptidase M28 family. M28A subfamily.</text>
</comment>
<dbReference type="Pfam" id="PF04389">
    <property type="entry name" value="Peptidase_M28"/>
    <property type="match status" value="1"/>
</dbReference>
<dbReference type="Gene3D" id="3.50.30.30">
    <property type="match status" value="1"/>
</dbReference>
<dbReference type="InterPro" id="IPR045175">
    <property type="entry name" value="M28_fam"/>
</dbReference>
<dbReference type="GO" id="GO:0046872">
    <property type="term" value="F:metal ion binding"/>
    <property type="evidence" value="ECO:0007669"/>
    <property type="project" value="UniProtKB-KW"/>
</dbReference>
<keyword evidence="7 13" id="KW-0645">Protease</keyword>
<keyword evidence="12" id="KW-0325">Glycoprotein</keyword>
<dbReference type="SUPFAM" id="SSF53187">
    <property type="entry name" value="Zn-dependent exopeptidases"/>
    <property type="match status" value="1"/>
</dbReference>
<evidence type="ECO:0000259" key="14">
    <source>
        <dbReference type="Pfam" id="PF02225"/>
    </source>
</evidence>
<evidence type="ECO:0000256" key="13">
    <source>
        <dbReference type="RuleBase" id="RU361240"/>
    </source>
</evidence>
<dbReference type="GO" id="GO:0005576">
    <property type="term" value="C:extracellular region"/>
    <property type="evidence" value="ECO:0007669"/>
    <property type="project" value="UniProtKB-SubCell"/>
</dbReference>
<dbReference type="EC" id="3.4.-.-" evidence="13"/>
<evidence type="ECO:0000256" key="12">
    <source>
        <dbReference type="ARBA" id="ARBA00023180"/>
    </source>
</evidence>
<dbReference type="Gene3D" id="3.40.630.10">
    <property type="entry name" value="Zn peptidases"/>
    <property type="match status" value="1"/>
</dbReference>
<sequence>MDIKCSSGSLNHDQQLASYLDNVETCPARSITIMRRSIASVVALSTAVVNGAALQSDYTPLVTSESIRTLIHEDALAAKADHLQDIAYSTPGNNRVIGSEGHQGTIDWIYDEIAAFPDYYHLELQPWPILVGTSANLSANGKDIEGYAVTLAPGGTVSGPLKAVPNLGCEEADFAEDLTDSIAIIFRGTCEFGIKVGLAVSHGAIGVVAYNNGDGTLEGYSLQKFENATTPYVPTVGITQGAGESLVAQLEAGTEITVELTTAVENATTYNVIAQTKAGDQDNVIHIGGHSDSVAAGPGINDNGSGTISLLEIALQLTKFTVNNAVRFSWWSAEEAGLLGATYYVLQLSQAEKDKIRLFLDFDMMASPNYAFQIYDGDGSTYNLTGPAGSAEAEAEFTHYFADIAGVNHTEIEFDGRSDYGPFLEAGIAAGGIAGGAEGLKTEEEEAMFGGAAGVQYDVNYHEDGDTTNNMTATYAQSFDSLPPKNSTTLGKRSIGYTGWKNTRGFLKRV</sequence>
<evidence type="ECO:0000256" key="9">
    <source>
        <dbReference type="ARBA" id="ARBA00022729"/>
    </source>
</evidence>
<dbReference type="GO" id="GO:0004177">
    <property type="term" value="F:aminopeptidase activity"/>
    <property type="evidence" value="ECO:0007669"/>
    <property type="project" value="UniProtKB-KW"/>
</dbReference>
<dbReference type="PANTHER" id="PTHR12147:SF26">
    <property type="entry name" value="PEPTIDASE M28 DOMAIN-CONTAINING PROTEIN"/>
    <property type="match status" value="1"/>
</dbReference>
<dbReference type="GO" id="GO:0008235">
    <property type="term" value="F:metalloexopeptidase activity"/>
    <property type="evidence" value="ECO:0007669"/>
    <property type="project" value="InterPro"/>
</dbReference>
<evidence type="ECO:0000256" key="3">
    <source>
        <dbReference type="ARBA" id="ARBA00005634"/>
    </source>
</evidence>
<evidence type="ECO:0000256" key="10">
    <source>
        <dbReference type="ARBA" id="ARBA00022801"/>
    </source>
</evidence>
<evidence type="ECO:0000256" key="6">
    <source>
        <dbReference type="ARBA" id="ARBA00022525"/>
    </source>
</evidence>